<dbReference type="EMBL" id="MKCQ01000004">
    <property type="protein sequence ID" value="OEY90730.1"/>
    <property type="molecule type" value="Genomic_DNA"/>
</dbReference>
<comment type="caution">
    <text evidence="1">The sequence shown here is derived from an EMBL/GenBank/DDBJ whole genome shotgun (WGS) entry which is preliminary data.</text>
</comment>
<accession>A0AAX0I288</accession>
<name>A0AAX0I288_XANCG</name>
<protein>
    <submittedName>
        <fullName evidence="1">Uncharacterized protein</fullName>
    </submittedName>
</protein>
<reference evidence="1 2" key="1">
    <citation type="submission" date="2016-09" db="EMBL/GenBank/DDBJ databases">
        <authorList>
            <person name="Wen S.-F."/>
            <person name="Lo A.-C."/>
            <person name="Lin C.-J."/>
            <person name="Tseng T.-T."/>
        </authorList>
    </citation>
    <scope>NUCLEOTIDE SEQUENCE [LARGE SCALE GENOMIC DNA]</scope>
    <source>
        <strain evidence="1 2">12609</strain>
    </source>
</reference>
<sequence>MIFPAMAGALRFCHRVTVQHDLDDFLSVRAVCLSVEKPHIGDKMGFVVRGDPVGPRHFVGNVRIDLGQSLSPVRQVCGVGMAVSPGVRQVFSHTLPSASVKCRPLSW</sequence>
<dbReference type="Proteomes" id="UP000175852">
    <property type="component" value="Unassembled WGS sequence"/>
</dbReference>
<evidence type="ECO:0000313" key="2">
    <source>
        <dbReference type="Proteomes" id="UP000175852"/>
    </source>
</evidence>
<gene>
    <name evidence="1" type="ORF">BIY41_12615</name>
</gene>
<organism evidence="1 2">
    <name type="scientific">Xanthomonas campestris pv. glycines</name>
    <dbReference type="NCBI Taxonomy" id="473421"/>
    <lineage>
        <taxon>Bacteria</taxon>
        <taxon>Pseudomonadati</taxon>
        <taxon>Pseudomonadota</taxon>
        <taxon>Gammaproteobacteria</taxon>
        <taxon>Lysobacterales</taxon>
        <taxon>Lysobacteraceae</taxon>
        <taxon>Xanthomonas</taxon>
    </lineage>
</organism>
<proteinExistence type="predicted"/>
<dbReference type="AlphaFoldDB" id="A0AAX0I288"/>
<evidence type="ECO:0000313" key="1">
    <source>
        <dbReference type="EMBL" id="OEY90730.1"/>
    </source>
</evidence>